<dbReference type="GO" id="GO:0008076">
    <property type="term" value="C:voltage-gated potassium channel complex"/>
    <property type="evidence" value="ECO:0007669"/>
    <property type="project" value="InterPro"/>
</dbReference>
<evidence type="ECO:0000259" key="9">
    <source>
        <dbReference type="Pfam" id="PF07885"/>
    </source>
</evidence>
<name>A0A8J7J743_9RHOB</name>
<protein>
    <submittedName>
        <fullName evidence="10">Potassium channel family protein</fullName>
    </submittedName>
</protein>
<proteinExistence type="predicted"/>
<evidence type="ECO:0000256" key="2">
    <source>
        <dbReference type="ARBA" id="ARBA00022448"/>
    </source>
</evidence>
<dbReference type="InterPro" id="IPR028325">
    <property type="entry name" value="VG_K_chnl"/>
</dbReference>
<dbReference type="EMBL" id="JAELVR010000009">
    <property type="protein sequence ID" value="MBJ6372620.1"/>
    <property type="molecule type" value="Genomic_DNA"/>
</dbReference>
<keyword evidence="7 10" id="KW-0407">Ion channel</keyword>
<evidence type="ECO:0000256" key="5">
    <source>
        <dbReference type="ARBA" id="ARBA00023065"/>
    </source>
</evidence>
<dbReference type="GO" id="GO:0005249">
    <property type="term" value="F:voltage-gated potassium channel activity"/>
    <property type="evidence" value="ECO:0007669"/>
    <property type="project" value="InterPro"/>
</dbReference>
<evidence type="ECO:0000313" key="10">
    <source>
        <dbReference type="EMBL" id="MBJ6372620.1"/>
    </source>
</evidence>
<gene>
    <name evidence="10" type="ORF">JF290_13880</name>
</gene>
<reference evidence="10" key="1">
    <citation type="submission" date="2020-12" db="EMBL/GenBank/DDBJ databases">
        <title>Sedimentitalea sp. nov., isolated from sand in Incheon.</title>
        <authorList>
            <person name="Kim W."/>
        </authorList>
    </citation>
    <scope>NUCLEOTIDE SEQUENCE</scope>
    <source>
        <strain evidence="10">CAU 1593</strain>
    </source>
</reference>
<dbReference type="Proteomes" id="UP000619079">
    <property type="component" value="Unassembled WGS sequence"/>
</dbReference>
<keyword evidence="3 8" id="KW-0812">Transmembrane</keyword>
<accession>A0A8J7J743</accession>
<keyword evidence="11" id="KW-1185">Reference proteome</keyword>
<feature type="transmembrane region" description="Helical" evidence="8">
    <location>
        <begin position="22"/>
        <end position="44"/>
    </location>
</feature>
<evidence type="ECO:0000256" key="8">
    <source>
        <dbReference type="SAM" id="Phobius"/>
    </source>
</evidence>
<dbReference type="SUPFAM" id="SSF81324">
    <property type="entry name" value="Voltage-gated potassium channels"/>
    <property type="match status" value="1"/>
</dbReference>
<comment type="subcellular location">
    <subcellularLocation>
        <location evidence="1">Membrane</location>
        <topology evidence="1">Multi-pass membrane protein</topology>
    </subcellularLocation>
</comment>
<keyword evidence="4 8" id="KW-1133">Transmembrane helix</keyword>
<organism evidence="10 11">
    <name type="scientific">Sedimentitalea arenosa</name>
    <dbReference type="NCBI Taxonomy" id="2798803"/>
    <lineage>
        <taxon>Bacteria</taxon>
        <taxon>Pseudomonadati</taxon>
        <taxon>Pseudomonadota</taxon>
        <taxon>Alphaproteobacteria</taxon>
        <taxon>Rhodobacterales</taxon>
        <taxon>Paracoccaceae</taxon>
        <taxon>Sedimentitalea</taxon>
    </lineage>
</organism>
<sequence>MRESLKQFLSSLYLGYSPRAKWFRYGLIAFDTLTILFFVATVAVPLTPTLVVVNTVLGLLILADFGARLWLATDRRKMLRQLYTIADLVVIVTLLIAPLFDLHDLAFLRILRGLRLIHSYHLLRDLRQDSRFFRRHEDALLALVNLIVFVFVTTSAVFALAADEGAGPEGYVDALYFTVATLTTTGYGDITPTTVTGKLLSVVIMVVGVALFVQLASAIIRPTKVRFKCPECGLMRHDLDAVHCKHCGETLKIETQGAT</sequence>
<dbReference type="PANTHER" id="PTHR11537:SF254">
    <property type="entry name" value="POTASSIUM VOLTAGE-GATED CHANNEL PROTEIN SHAB"/>
    <property type="match status" value="1"/>
</dbReference>
<dbReference type="RefSeq" id="WP_199025492.1">
    <property type="nucleotide sequence ID" value="NZ_JAELVR010000009.1"/>
</dbReference>
<feature type="transmembrane region" description="Helical" evidence="8">
    <location>
        <begin position="199"/>
        <end position="220"/>
    </location>
</feature>
<feature type="transmembrane region" description="Helical" evidence="8">
    <location>
        <begin position="82"/>
        <end position="100"/>
    </location>
</feature>
<dbReference type="Pfam" id="PF07885">
    <property type="entry name" value="Ion_trans_2"/>
    <property type="match status" value="1"/>
</dbReference>
<keyword evidence="5" id="KW-0406">Ion transport</keyword>
<evidence type="ECO:0000256" key="3">
    <source>
        <dbReference type="ARBA" id="ARBA00022692"/>
    </source>
</evidence>
<keyword evidence="6 8" id="KW-0472">Membrane</keyword>
<dbReference type="PRINTS" id="PR00169">
    <property type="entry name" value="KCHANNEL"/>
</dbReference>
<dbReference type="PANTHER" id="PTHR11537">
    <property type="entry name" value="VOLTAGE-GATED POTASSIUM CHANNEL"/>
    <property type="match status" value="1"/>
</dbReference>
<dbReference type="Gene3D" id="1.10.287.70">
    <property type="match status" value="1"/>
</dbReference>
<keyword evidence="2" id="KW-0813">Transport</keyword>
<dbReference type="InterPro" id="IPR013099">
    <property type="entry name" value="K_chnl_dom"/>
</dbReference>
<comment type="caution">
    <text evidence="10">The sequence shown here is derived from an EMBL/GenBank/DDBJ whole genome shotgun (WGS) entry which is preliminary data.</text>
</comment>
<dbReference type="GO" id="GO:0001508">
    <property type="term" value="P:action potential"/>
    <property type="evidence" value="ECO:0007669"/>
    <property type="project" value="TreeGrafter"/>
</dbReference>
<evidence type="ECO:0000256" key="7">
    <source>
        <dbReference type="ARBA" id="ARBA00023303"/>
    </source>
</evidence>
<dbReference type="AlphaFoldDB" id="A0A8J7J743"/>
<evidence type="ECO:0000256" key="4">
    <source>
        <dbReference type="ARBA" id="ARBA00022989"/>
    </source>
</evidence>
<evidence type="ECO:0000256" key="6">
    <source>
        <dbReference type="ARBA" id="ARBA00023136"/>
    </source>
</evidence>
<feature type="transmembrane region" description="Helical" evidence="8">
    <location>
        <begin position="139"/>
        <end position="162"/>
    </location>
</feature>
<evidence type="ECO:0000313" key="11">
    <source>
        <dbReference type="Proteomes" id="UP000619079"/>
    </source>
</evidence>
<evidence type="ECO:0000256" key="1">
    <source>
        <dbReference type="ARBA" id="ARBA00004141"/>
    </source>
</evidence>
<feature type="domain" description="Potassium channel" evidence="9">
    <location>
        <begin position="147"/>
        <end position="220"/>
    </location>
</feature>
<feature type="transmembrane region" description="Helical" evidence="8">
    <location>
        <begin position="50"/>
        <end position="70"/>
    </location>
</feature>